<dbReference type="VEuPathDB" id="TriTrypDB:Tc_MARK_6658"/>
<dbReference type="VEuPathDB" id="TriTrypDB:TcBrA4_0096700"/>
<dbReference type="VEuPathDB" id="TriTrypDB:C3747_126g143"/>
<dbReference type="InterPro" id="IPR056614">
    <property type="entry name" value="FAZ1_cons"/>
</dbReference>
<dbReference type="OMA" id="HAMPEEL"/>
<proteinExistence type="predicted"/>
<evidence type="ECO:0000259" key="2">
    <source>
        <dbReference type="Pfam" id="PF23398"/>
    </source>
</evidence>
<organism evidence="3 4">
    <name type="scientific">Trypanosoma cruzi</name>
    <dbReference type="NCBI Taxonomy" id="5693"/>
    <lineage>
        <taxon>Eukaryota</taxon>
        <taxon>Discoba</taxon>
        <taxon>Euglenozoa</taxon>
        <taxon>Kinetoplastea</taxon>
        <taxon>Metakinetoplastina</taxon>
        <taxon>Trypanosomatida</taxon>
        <taxon>Trypanosomatidae</taxon>
        <taxon>Trypanosoma</taxon>
        <taxon>Schizotrypanum</taxon>
    </lineage>
</organism>
<dbReference type="OrthoDB" id="251990at2759"/>
<dbReference type="VEuPathDB" id="TriTrypDB:C4B63_24g202"/>
<dbReference type="Pfam" id="PF23398">
    <property type="entry name" value="FAZ1_cons"/>
    <property type="match status" value="1"/>
</dbReference>
<dbReference type="VEuPathDB" id="TriTrypDB:TcYC6_0085990"/>
<evidence type="ECO:0000313" key="3">
    <source>
        <dbReference type="EMBL" id="PWV05648.1"/>
    </source>
</evidence>
<dbReference type="VEuPathDB" id="TriTrypDB:TcG_13071"/>
<evidence type="ECO:0000256" key="1">
    <source>
        <dbReference type="SAM" id="MobiDB-lite"/>
    </source>
</evidence>
<name>A0A2V2WAN1_TRYCR</name>
<evidence type="ECO:0000313" key="4">
    <source>
        <dbReference type="Proteomes" id="UP000246078"/>
    </source>
</evidence>
<dbReference type="VEuPathDB" id="TriTrypDB:TcCL_NonESM13272"/>
<feature type="domain" description="Flagellar attachment zone protein 1 conserved" evidence="2">
    <location>
        <begin position="124"/>
        <end position="212"/>
    </location>
</feature>
<dbReference type="AlphaFoldDB" id="A0A2V2WAN1"/>
<dbReference type="VEuPathDB" id="TriTrypDB:TCSYLVIO_003592"/>
<comment type="caution">
    <text evidence="3">The sequence shown here is derived from an EMBL/GenBank/DDBJ whole genome shotgun (WGS) entry which is preliminary data.</text>
</comment>
<dbReference type="VEuPathDB" id="TriTrypDB:TcCLB.503943.20"/>
<accession>A0A2V2WAN1</accession>
<dbReference type="VEuPathDB" id="TriTrypDB:ECC02_009285"/>
<gene>
    <name evidence="3" type="ORF">C3747_126g143</name>
</gene>
<dbReference type="EMBL" id="PRFC01000126">
    <property type="protein sequence ID" value="PWV05648.1"/>
    <property type="molecule type" value="Genomic_DNA"/>
</dbReference>
<dbReference type="VEuPathDB" id="TriTrypDB:TcCLB.504423.10"/>
<dbReference type="Proteomes" id="UP000246078">
    <property type="component" value="Unassembled WGS sequence"/>
</dbReference>
<protein>
    <recommendedName>
        <fullName evidence="2">Flagellar attachment zone protein 1 conserved domain-containing protein</fullName>
    </recommendedName>
</protein>
<sequence length="213" mass="23920">MTVKNAAKGGKYVWHAMPEEVRKGLKRDSVDETNGTKMGKMGKKGTHATPSEPIYMEVPPDETQRKEESPPRGMALHVSTPNEKQPTPMPEETTNSGDVVVSQESECVGVAHGTQSLSSSRTLKTRHVLHFRGPGWEKILRKNKKGLERAFKKDVFEATGLEARRIEELKFEFASMLIVTFVVRRENDNEGTSKLHSDLQACAFPRTVLLYRN</sequence>
<reference evidence="3 4" key="1">
    <citation type="journal article" date="2018" name="Microb. Genom.">
        <title>Expanding an expanded genome: long-read sequencing of Trypanosoma cruzi.</title>
        <authorList>
            <person name="Berna L."/>
            <person name="Rodriguez M."/>
            <person name="Chiribao M.L."/>
            <person name="Parodi-Talice A."/>
            <person name="Pita S."/>
            <person name="Rijo G."/>
            <person name="Alvarez-Valin F."/>
            <person name="Robello C."/>
        </authorList>
    </citation>
    <scope>NUCLEOTIDE SEQUENCE [LARGE SCALE GENOMIC DNA]</scope>
    <source>
        <strain evidence="3 4">TCC</strain>
    </source>
</reference>
<feature type="region of interest" description="Disordered" evidence="1">
    <location>
        <begin position="23"/>
        <end position="96"/>
    </location>
</feature>
<dbReference type="VEuPathDB" id="TriTrypDB:BCY84_12121"/>